<dbReference type="InterPro" id="IPR028082">
    <property type="entry name" value="Peripla_BP_I"/>
</dbReference>
<sequence length="345" mass="37545">MKAGSQRLRVTISDVSEALGLTKSTVSRALNGYADISESTRLRVRRAADKMGYRPLSHAQAIRTGRTKSLGLVIQMADHDAQRPFLAEFLSGLSQGASEEGWTLTIAASDSPETTFETFRTMIADRKADGFILPRTMSDDPRVKLLRASGIPFVLFGRCEDPAGCAWYDVLGEDAMQDAVRHLVALGHRRIGFINGGMQYTYGHLRREGFLTAMAEAGLKIEPEHMRENAVTIQDGEVSAHEILDSSPTPTAIVCAVDMAALGVYRAAATRGLQIGHDLSVIAYDGIQDGAHVTPQLTTYSVDYTHSGRRLSALLIRRVMGEPVETLRETAQARFLNRGSTGPPA</sequence>
<dbReference type="InterPro" id="IPR000843">
    <property type="entry name" value="HTH_LacI"/>
</dbReference>
<accession>A0A6G7VPW8</accession>
<dbReference type="SUPFAM" id="SSF53822">
    <property type="entry name" value="Periplasmic binding protein-like I"/>
    <property type="match status" value="1"/>
</dbReference>
<dbReference type="SMART" id="SM00354">
    <property type="entry name" value="HTH_LACI"/>
    <property type="match status" value="1"/>
</dbReference>
<keyword evidence="6" id="KW-1185">Reference proteome</keyword>
<dbReference type="EMBL" id="CP049811">
    <property type="protein sequence ID" value="QIK42044.1"/>
    <property type="molecule type" value="Genomic_DNA"/>
</dbReference>
<dbReference type="Gene3D" id="3.40.50.2300">
    <property type="match status" value="2"/>
</dbReference>
<gene>
    <name evidence="5" type="ORF">G8E03_07275</name>
</gene>
<evidence type="ECO:0000313" key="6">
    <source>
        <dbReference type="Proteomes" id="UP000500791"/>
    </source>
</evidence>
<dbReference type="Gene3D" id="1.10.260.40">
    <property type="entry name" value="lambda repressor-like DNA-binding domains"/>
    <property type="match status" value="1"/>
</dbReference>
<dbReference type="Proteomes" id="UP000500791">
    <property type="component" value="Chromosome"/>
</dbReference>
<keyword evidence="1" id="KW-0805">Transcription regulation</keyword>
<organism evidence="5 6">
    <name type="scientific">Pontivivens nitratireducens</name>
    <dbReference type="NCBI Taxonomy" id="2758038"/>
    <lineage>
        <taxon>Bacteria</taxon>
        <taxon>Pseudomonadati</taxon>
        <taxon>Pseudomonadota</taxon>
        <taxon>Alphaproteobacteria</taxon>
        <taxon>Rhodobacterales</taxon>
        <taxon>Paracoccaceae</taxon>
        <taxon>Pontivivens</taxon>
    </lineage>
</organism>
<dbReference type="InterPro" id="IPR001761">
    <property type="entry name" value="Peripla_BP/Lac1_sug-bd_dom"/>
</dbReference>
<dbReference type="SUPFAM" id="SSF47413">
    <property type="entry name" value="lambda repressor-like DNA-binding domains"/>
    <property type="match status" value="1"/>
</dbReference>
<dbReference type="Pfam" id="PF00532">
    <property type="entry name" value="Peripla_BP_1"/>
    <property type="match status" value="1"/>
</dbReference>
<evidence type="ECO:0000256" key="1">
    <source>
        <dbReference type="ARBA" id="ARBA00023015"/>
    </source>
</evidence>
<dbReference type="PANTHER" id="PTHR30146:SF109">
    <property type="entry name" value="HTH-TYPE TRANSCRIPTIONAL REGULATOR GALS"/>
    <property type="match status" value="1"/>
</dbReference>
<reference evidence="5 6" key="1">
    <citation type="submission" date="2020-03" db="EMBL/GenBank/DDBJ databases">
        <title>Complete genome sequence of Monaibacterium sp. ALG8 with diverse plasmids.</title>
        <authorList>
            <person name="Sun C."/>
        </authorList>
    </citation>
    <scope>NUCLEOTIDE SEQUENCE [LARGE SCALE GENOMIC DNA]</scope>
    <source>
        <strain evidence="5 6">ALG8</strain>
    </source>
</reference>
<dbReference type="CDD" id="cd01392">
    <property type="entry name" value="HTH_LacI"/>
    <property type="match status" value="1"/>
</dbReference>
<feature type="domain" description="HTH lacI-type" evidence="4">
    <location>
        <begin position="10"/>
        <end position="64"/>
    </location>
</feature>
<proteinExistence type="predicted"/>
<dbReference type="GO" id="GO:0003700">
    <property type="term" value="F:DNA-binding transcription factor activity"/>
    <property type="evidence" value="ECO:0007669"/>
    <property type="project" value="TreeGrafter"/>
</dbReference>
<protein>
    <submittedName>
        <fullName evidence="5">LacI family transcriptional regulator</fullName>
    </submittedName>
</protein>
<dbReference type="PROSITE" id="PS50932">
    <property type="entry name" value="HTH_LACI_2"/>
    <property type="match status" value="1"/>
</dbReference>
<dbReference type="Pfam" id="PF00356">
    <property type="entry name" value="LacI"/>
    <property type="match status" value="1"/>
</dbReference>
<dbReference type="AlphaFoldDB" id="A0A6G7VPW8"/>
<dbReference type="GO" id="GO:0000976">
    <property type="term" value="F:transcription cis-regulatory region binding"/>
    <property type="evidence" value="ECO:0007669"/>
    <property type="project" value="TreeGrafter"/>
</dbReference>
<dbReference type="CDD" id="cd20010">
    <property type="entry name" value="PBP1_AglR-like"/>
    <property type="match status" value="1"/>
</dbReference>
<evidence type="ECO:0000256" key="2">
    <source>
        <dbReference type="ARBA" id="ARBA00023125"/>
    </source>
</evidence>
<name>A0A6G7VPW8_9RHOB</name>
<evidence type="ECO:0000259" key="4">
    <source>
        <dbReference type="PROSITE" id="PS50932"/>
    </source>
</evidence>
<dbReference type="KEGG" id="mon:G8E03_07275"/>
<keyword evidence="3" id="KW-0804">Transcription</keyword>
<keyword evidence="2" id="KW-0238">DNA-binding</keyword>
<evidence type="ECO:0000313" key="5">
    <source>
        <dbReference type="EMBL" id="QIK42044.1"/>
    </source>
</evidence>
<dbReference type="InterPro" id="IPR010982">
    <property type="entry name" value="Lambda_DNA-bd_dom_sf"/>
</dbReference>
<dbReference type="PANTHER" id="PTHR30146">
    <property type="entry name" value="LACI-RELATED TRANSCRIPTIONAL REPRESSOR"/>
    <property type="match status" value="1"/>
</dbReference>
<evidence type="ECO:0000256" key="3">
    <source>
        <dbReference type="ARBA" id="ARBA00023163"/>
    </source>
</evidence>